<name>A0AC34PXZ1_9BILA</name>
<sequence>MSTTTNYRRYAPSRDEAYTTNSKKSIISSAKPETTGTSWTSLRFTNPNLPEDYRGHSSRLAKTFEIPSTSTASNYAPSVSSIGSSRYSLASTNAPSTASTSRSTTGTVRLAMANYQKAVAGNDRPNRLRSNVAGPLMTYRSQVARDMFSPSRYIPKENRQIKEIEPIKPSNLASSYLNQTAKSTGIGSVNEQRNIFSPPRDTFTHRTTTRPFSTSSASTMIPNSSNLVANSTRRPISNYETELSVTKALNKPIAKADRPWRQRMAETARLRDLHGNDLSTDVMNRLSQSRVNRRNSNTSNNGDELSQSLALLKSIVADPNEKSSSIRFRNREIPTATTTEKRISAPIFVLEPVKSVKPSEFGKTLAEAQKTENLNEKLSARPNSMGISQESTMSRRNDRPNRLRSNVAGPLMTYRSQVARDMFSPSRYIPKENRQIKEIEPIRPSNLASSYLNQTAKSTGIGSVNEQRNIFSPPRDTFTHRTTTRPFSSSSPSTMIPNSSNLVANSTRRPTSNYETELSVTKALNKPIAKADRPWRQRMAETARLRDLHGNDLSTDVMNRLSQSRVNRRNSNTSNNGDELSQSLALLKSIVADPNEKSSSIRFRNREIPTTTTTEKRISAPIFVLEPVKSVKPSEFGKTLAEAQKTENLNEKLSARPNSMGISQESTMSRSYSPIRSTGSLFSKNTNNYGSLDNVRNLPPIFDHGKMYKDNKQTIIEENQEKFDVKKRNPRSSKERTQRRDSRQRSQSKDPPLPASSSSSDEDSRPQSRRHSRDPPKRRKLKKRTPSLTKELKDDSIPNIVEQKVEATIPVQIWVPSTTTEKVQKMVGLQSFF</sequence>
<accession>A0AC34PXZ1</accession>
<dbReference type="WBParaSite" id="JU765_v2.g11072.t1">
    <property type="protein sequence ID" value="JU765_v2.g11072.t1"/>
    <property type="gene ID" value="JU765_v2.g11072"/>
</dbReference>
<evidence type="ECO:0000313" key="1">
    <source>
        <dbReference type="Proteomes" id="UP000887576"/>
    </source>
</evidence>
<dbReference type="Proteomes" id="UP000887576">
    <property type="component" value="Unplaced"/>
</dbReference>
<proteinExistence type="predicted"/>
<organism evidence="1 2">
    <name type="scientific">Panagrolaimus sp. JU765</name>
    <dbReference type="NCBI Taxonomy" id="591449"/>
    <lineage>
        <taxon>Eukaryota</taxon>
        <taxon>Metazoa</taxon>
        <taxon>Ecdysozoa</taxon>
        <taxon>Nematoda</taxon>
        <taxon>Chromadorea</taxon>
        <taxon>Rhabditida</taxon>
        <taxon>Tylenchina</taxon>
        <taxon>Panagrolaimomorpha</taxon>
        <taxon>Panagrolaimoidea</taxon>
        <taxon>Panagrolaimidae</taxon>
        <taxon>Panagrolaimus</taxon>
    </lineage>
</organism>
<reference evidence="2" key="1">
    <citation type="submission" date="2022-11" db="UniProtKB">
        <authorList>
            <consortium name="WormBaseParasite"/>
        </authorList>
    </citation>
    <scope>IDENTIFICATION</scope>
</reference>
<protein>
    <submittedName>
        <fullName evidence="2">Uncharacterized protein</fullName>
    </submittedName>
</protein>
<evidence type="ECO:0000313" key="2">
    <source>
        <dbReference type="WBParaSite" id="JU765_v2.g11072.t1"/>
    </source>
</evidence>